<dbReference type="InterPro" id="IPR029045">
    <property type="entry name" value="ClpP/crotonase-like_dom_sf"/>
</dbReference>
<dbReference type="Pfam" id="PF00378">
    <property type="entry name" value="ECH_1"/>
    <property type="match status" value="1"/>
</dbReference>
<dbReference type="Gene3D" id="1.10.12.10">
    <property type="entry name" value="Lyase 2-enoyl-coa Hydratase, Chain A, domain 2"/>
    <property type="match status" value="1"/>
</dbReference>
<dbReference type="AlphaFoldDB" id="A0A1X2G2N2"/>
<dbReference type="GO" id="GO:0005777">
    <property type="term" value="C:peroxisome"/>
    <property type="evidence" value="ECO:0007669"/>
    <property type="project" value="UniProtKB-SubCell"/>
</dbReference>
<protein>
    <submittedName>
        <fullName evidence="4">ClpP/crotonase</fullName>
    </submittedName>
</protein>
<keyword evidence="5" id="KW-1185">Reference proteome</keyword>
<keyword evidence="3" id="KW-0413">Isomerase</keyword>
<dbReference type="PANTHER" id="PTHR43684">
    <property type="match status" value="1"/>
</dbReference>
<accession>A0A1X2G2N2</accession>
<dbReference type="InterPro" id="IPR001753">
    <property type="entry name" value="Enoyl-CoA_hydra/iso"/>
</dbReference>
<dbReference type="Proteomes" id="UP000242146">
    <property type="component" value="Unassembled WGS sequence"/>
</dbReference>
<evidence type="ECO:0000256" key="1">
    <source>
        <dbReference type="ARBA" id="ARBA00004275"/>
    </source>
</evidence>
<comment type="subcellular location">
    <subcellularLocation>
        <location evidence="1">Peroxisome</location>
    </subcellularLocation>
</comment>
<dbReference type="EMBL" id="MCGT01000059">
    <property type="protein sequence ID" value="ORX43015.1"/>
    <property type="molecule type" value="Genomic_DNA"/>
</dbReference>
<dbReference type="InterPro" id="IPR014748">
    <property type="entry name" value="Enoyl-CoA_hydra_C"/>
</dbReference>
<dbReference type="InterPro" id="IPR051053">
    <property type="entry name" value="ECH/Chromodomain_protein"/>
</dbReference>
<reference evidence="4 5" key="1">
    <citation type="submission" date="2016-07" db="EMBL/GenBank/DDBJ databases">
        <title>Pervasive Adenine N6-methylation of Active Genes in Fungi.</title>
        <authorList>
            <consortium name="DOE Joint Genome Institute"/>
            <person name="Mondo S.J."/>
            <person name="Dannebaum R.O."/>
            <person name="Kuo R.C."/>
            <person name="Labutti K."/>
            <person name="Haridas S."/>
            <person name="Kuo A."/>
            <person name="Salamov A."/>
            <person name="Ahrendt S.R."/>
            <person name="Lipzen A."/>
            <person name="Sullivan W."/>
            <person name="Andreopoulos W.B."/>
            <person name="Clum A."/>
            <person name="Lindquist E."/>
            <person name="Daum C."/>
            <person name="Ramamoorthy G.K."/>
            <person name="Gryganskyi A."/>
            <person name="Culley D."/>
            <person name="Magnuson J.K."/>
            <person name="James T.Y."/>
            <person name="O'Malley M.A."/>
            <person name="Stajich J.E."/>
            <person name="Spatafora J.W."/>
            <person name="Visel A."/>
            <person name="Grigoriev I.V."/>
        </authorList>
    </citation>
    <scope>NUCLEOTIDE SEQUENCE [LARGE SCALE GENOMIC DNA]</scope>
    <source>
        <strain evidence="4 5">NRRL 3301</strain>
    </source>
</reference>
<evidence type="ECO:0000313" key="4">
    <source>
        <dbReference type="EMBL" id="ORX43015.1"/>
    </source>
</evidence>
<comment type="caution">
    <text evidence="4">The sequence shown here is derived from an EMBL/GenBank/DDBJ whole genome shotgun (WGS) entry which is preliminary data.</text>
</comment>
<evidence type="ECO:0000256" key="3">
    <source>
        <dbReference type="ARBA" id="ARBA00023235"/>
    </source>
</evidence>
<dbReference type="GO" id="GO:0004165">
    <property type="term" value="F:delta(3)-delta(2)-enoyl-CoA isomerase activity"/>
    <property type="evidence" value="ECO:0007669"/>
    <property type="project" value="UniProtKB-ARBA"/>
</dbReference>
<dbReference type="OrthoDB" id="448450at2759"/>
<gene>
    <name evidence="4" type="ORF">DM01DRAFT_1203661</name>
</gene>
<sequence length="260" mass="29043">MSIPVFECFEAHLHPSGVFEFVINRPRVYNVLNPLAYQEWLQALEWAATDERVRVFVMTGKGVYYCAGTELARPKVDNDRPRRNVTEQVVHALIDFPKLLVAAINGPAYGISVTTLGLFDIIYASPDATFTTPFMKLGFCAEGCSSYTFPRLMGFSRANEMLLLGQTISVDEMVQCGFVSRMFSKELLRDKVLALATDAAHFSPEALKVTRELIRGADRAFLHNVNTEEFRNLHQRVQSPESVAALNAFVGKSLEGKEIG</sequence>
<dbReference type="STRING" id="101127.A0A1X2G2N2"/>
<name>A0A1X2G2N2_9FUNG</name>
<dbReference type="PANTHER" id="PTHR43684:SF1">
    <property type="entry name" value="ENOYL-COA DELTA ISOMERASE 2"/>
    <property type="match status" value="1"/>
</dbReference>
<dbReference type="CDD" id="cd06558">
    <property type="entry name" value="crotonase-like"/>
    <property type="match status" value="1"/>
</dbReference>
<proteinExistence type="predicted"/>
<organism evidence="4 5">
    <name type="scientific">Hesseltinella vesiculosa</name>
    <dbReference type="NCBI Taxonomy" id="101127"/>
    <lineage>
        <taxon>Eukaryota</taxon>
        <taxon>Fungi</taxon>
        <taxon>Fungi incertae sedis</taxon>
        <taxon>Mucoromycota</taxon>
        <taxon>Mucoromycotina</taxon>
        <taxon>Mucoromycetes</taxon>
        <taxon>Mucorales</taxon>
        <taxon>Cunninghamellaceae</taxon>
        <taxon>Hesseltinella</taxon>
    </lineage>
</organism>
<dbReference type="SUPFAM" id="SSF52096">
    <property type="entry name" value="ClpP/crotonase"/>
    <property type="match status" value="1"/>
</dbReference>
<evidence type="ECO:0000256" key="2">
    <source>
        <dbReference type="ARBA" id="ARBA00023140"/>
    </source>
</evidence>
<keyword evidence="2" id="KW-0576">Peroxisome</keyword>
<evidence type="ECO:0000313" key="5">
    <source>
        <dbReference type="Proteomes" id="UP000242146"/>
    </source>
</evidence>
<dbReference type="Gene3D" id="3.90.226.10">
    <property type="entry name" value="2-enoyl-CoA Hydratase, Chain A, domain 1"/>
    <property type="match status" value="1"/>
</dbReference>